<keyword evidence="6" id="KW-0966">Cell projection</keyword>
<comment type="similarity">
    <text evidence="2 4">Belongs to the archaeal flagellin family.</text>
</comment>
<sequence>MDITIPNLSRDTDRGQVGIETLIIFIAMILVAAIAASVLINTAGYLQNQASATSEDSEAQVSNQVLVLSSIGEIDTEYGPEMSSANVTFEFDNSSDVLRYVDDDQEYEFTSDRGDLLVNTSGDNATLTEASNFEAGDVYDLTNAPGGLADDDSINVTWVPSADDVDNVSWSLNISSVGEDATVNLKPTNGATVEYRVRSDTQISHVSMTVMQSPGANEIDLAGASVEYIGPDGEATLGYSETPALGAFTVNGTTDNDNTAPVLTSRQDRFTIGIELTDDEGQDLRYLQEGEEATIRIVTQSGSVATAVLNVPESLSSYDGSDAVEL</sequence>
<dbReference type="InterPro" id="IPR013373">
    <property type="entry name" value="Flagellin/pilin_N_arc"/>
</dbReference>
<comment type="function">
    <text evidence="4">Flagellin is the subunit protein which polymerizes to form the filaments of archaeal flagella.</text>
</comment>
<dbReference type="EMBL" id="OBEJ01000001">
    <property type="protein sequence ID" value="SNZ05620.1"/>
    <property type="molecule type" value="Genomic_DNA"/>
</dbReference>
<keyword evidence="3 4" id="KW-0974">Archaeal flagellum</keyword>
<organism evidence="6 7">
    <name type="scientific">Natronoarchaeum philippinense</name>
    <dbReference type="NCBI Taxonomy" id="558529"/>
    <lineage>
        <taxon>Archaea</taxon>
        <taxon>Methanobacteriati</taxon>
        <taxon>Methanobacteriota</taxon>
        <taxon>Stenosarchaea group</taxon>
        <taxon>Halobacteria</taxon>
        <taxon>Halobacteriales</taxon>
        <taxon>Natronoarchaeaceae</taxon>
    </lineage>
</organism>
<dbReference type="GO" id="GO:0097588">
    <property type="term" value="P:archaeal or bacterial-type flagellum-dependent cell motility"/>
    <property type="evidence" value="ECO:0007669"/>
    <property type="project" value="InterPro"/>
</dbReference>
<keyword evidence="5" id="KW-1133">Transmembrane helix</keyword>
<dbReference type="PANTHER" id="PTHR35903">
    <property type="entry name" value="FLAGELLIN B1"/>
    <property type="match status" value="1"/>
</dbReference>
<evidence type="ECO:0000256" key="1">
    <source>
        <dbReference type="ARBA" id="ARBA00004618"/>
    </source>
</evidence>
<evidence type="ECO:0000256" key="2">
    <source>
        <dbReference type="ARBA" id="ARBA00010256"/>
    </source>
</evidence>
<dbReference type="OrthoDB" id="102632at2157"/>
<keyword evidence="5" id="KW-0812">Transmembrane</keyword>
<evidence type="ECO:0000256" key="4">
    <source>
        <dbReference type="RuleBase" id="RU361282"/>
    </source>
</evidence>
<keyword evidence="6" id="KW-0282">Flagellum</keyword>
<dbReference type="Proteomes" id="UP000219453">
    <property type="component" value="Unassembled WGS sequence"/>
</dbReference>
<name>A0A285N881_NATPI</name>
<dbReference type="GO" id="GO:0097589">
    <property type="term" value="C:archaeal-type flagellum"/>
    <property type="evidence" value="ECO:0007669"/>
    <property type="project" value="UniProtKB-SubCell"/>
</dbReference>
<accession>A0A285N881</accession>
<gene>
    <name evidence="6" type="ORF">SAMN06269185_0906</name>
</gene>
<keyword evidence="5" id="KW-0472">Membrane</keyword>
<dbReference type="RefSeq" id="WP_097007880.1">
    <property type="nucleotide sequence ID" value="NZ_OBEJ01000001.1"/>
</dbReference>
<dbReference type="InterPro" id="IPR002774">
    <property type="entry name" value="Flagellin_arc-type"/>
</dbReference>
<keyword evidence="7" id="KW-1185">Reference proteome</keyword>
<evidence type="ECO:0000313" key="6">
    <source>
        <dbReference type="EMBL" id="SNZ05620.1"/>
    </source>
</evidence>
<dbReference type="Pfam" id="PF01917">
    <property type="entry name" value="Flagellin_arch-type"/>
    <property type="match status" value="2"/>
</dbReference>
<dbReference type="AlphaFoldDB" id="A0A285N881"/>
<evidence type="ECO:0000256" key="3">
    <source>
        <dbReference type="ARBA" id="ARBA00022440"/>
    </source>
</evidence>
<feature type="transmembrane region" description="Helical" evidence="5">
    <location>
        <begin position="21"/>
        <end position="40"/>
    </location>
</feature>
<dbReference type="NCBIfam" id="TIGR02537">
    <property type="entry name" value="arch_flag_Nterm"/>
    <property type="match status" value="1"/>
</dbReference>
<dbReference type="GO" id="GO:0005198">
    <property type="term" value="F:structural molecule activity"/>
    <property type="evidence" value="ECO:0007669"/>
    <property type="project" value="InterPro"/>
</dbReference>
<keyword evidence="6" id="KW-0969">Cilium</keyword>
<comment type="subcellular location">
    <subcellularLocation>
        <location evidence="1 4">Archaeal flagellum</location>
    </subcellularLocation>
</comment>
<evidence type="ECO:0000256" key="5">
    <source>
        <dbReference type="SAM" id="Phobius"/>
    </source>
</evidence>
<dbReference type="PANTHER" id="PTHR35903:SF1">
    <property type="entry name" value="FLAGELLIN B1"/>
    <property type="match status" value="1"/>
</dbReference>
<evidence type="ECO:0000313" key="7">
    <source>
        <dbReference type="Proteomes" id="UP000219453"/>
    </source>
</evidence>
<proteinExistence type="inferred from homology"/>
<protein>
    <recommendedName>
        <fullName evidence="4">Flagellin</fullName>
    </recommendedName>
</protein>
<reference evidence="6 7" key="1">
    <citation type="submission" date="2017-09" db="EMBL/GenBank/DDBJ databases">
        <authorList>
            <person name="Ehlers B."/>
            <person name="Leendertz F.H."/>
        </authorList>
    </citation>
    <scope>NUCLEOTIDE SEQUENCE [LARGE SCALE GENOMIC DNA]</scope>
    <source>
        <strain evidence="6 7">DSM 27208</strain>
    </source>
</reference>